<dbReference type="InterPro" id="IPR013425">
    <property type="entry name" value="Autotrns_rpt"/>
</dbReference>
<protein>
    <submittedName>
        <fullName evidence="2">Outer membrane autotransporter</fullName>
    </submittedName>
</protein>
<proteinExistence type="predicted"/>
<evidence type="ECO:0000256" key="1">
    <source>
        <dbReference type="ARBA" id="ARBA00022729"/>
    </source>
</evidence>
<dbReference type="NCBIfam" id="TIGR02601">
    <property type="entry name" value="autotrns_rpt"/>
    <property type="match status" value="2"/>
</dbReference>
<gene>
    <name evidence="2" type="ORF">B1B_08581</name>
</gene>
<accession>T1BVH7</accession>
<reference evidence="2" key="1">
    <citation type="submission" date="2013-08" db="EMBL/GenBank/DDBJ databases">
        <authorList>
            <person name="Mendez C."/>
            <person name="Richter M."/>
            <person name="Ferrer M."/>
            <person name="Sanchez J."/>
        </authorList>
    </citation>
    <scope>NUCLEOTIDE SEQUENCE</scope>
</reference>
<keyword evidence="1" id="KW-0732">Signal</keyword>
<dbReference type="PANTHER" id="PTHR35037:SF3">
    <property type="entry name" value="C-TERMINAL REGION OF AIDA-LIKE PROTEIN"/>
    <property type="match status" value="1"/>
</dbReference>
<dbReference type="PANTHER" id="PTHR35037">
    <property type="entry name" value="C-TERMINAL REGION OF AIDA-LIKE PROTEIN"/>
    <property type="match status" value="1"/>
</dbReference>
<feature type="non-terminal residue" evidence="2">
    <location>
        <position position="174"/>
    </location>
</feature>
<organism evidence="2">
    <name type="scientific">mine drainage metagenome</name>
    <dbReference type="NCBI Taxonomy" id="410659"/>
    <lineage>
        <taxon>unclassified sequences</taxon>
        <taxon>metagenomes</taxon>
        <taxon>ecological metagenomes</taxon>
    </lineage>
</organism>
<dbReference type="Gene3D" id="2.160.20.20">
    <property type="match status" value="1"/>
</dbReference>
<name>T1BVH7_9ZZZZ</name>
<dbReference type="InterPro" id="IPR011050">
    <property type="entry name" value="Pectin_lyase_fold/virulence"/>
</dbReference>
<dbReference type="InterPro" id="IPR051551">
    <property type="entry name" value="Autotransporter_adhesion"/>
</dbReference>
<reference evidence="2" key="2">
    <citation type="journal article" date="2014" name="ISME J.">
        <title>Microbial stratification in low pH oxic and suboxic macroscopic growths along an acid mine drainage.</title>
        <authorList>
            <person name="Mendez-Garcia C."/>
            <person name="Mesa V."/>
            <person name="Sprenger R.R."/>
            <person name="Richter M."/>
            <person name="Diez M.S."/>
            <person name="Solano J."/>
            <person name="Bargiela R."/>
            <person name="Golyshina O.V."/>
            <person name="Manteca A."/>
            <person name="Ramos J.L."/>
            <person name="Gallego J.R."/>
            <person name="Llorente I."/>
            <person name="Martins Dos Santos V.A."/>
            <person name="Jensen O.N."/>
            <person name="Pelaez A.I."/>
            <person name="Sanchez J."/>
            <person name="Ferrer M."/>
        </authorList>
    </citation>
    <scope>NUCLEOTIDE SEQUENCE</scope>
</reference>
<dbReference type="InterPro" id="IPR012332">
    <property type="entry name" value="Autotransporter_pectin_lyase_C"/>
</dbReference>
<dbReference type="Pfam" id="PF12951">
    <property type="entry name" value="PATR"/>
    <property type="match status" value="2"/>
</dbReference>
<comment type="caution">
    <text evidence="2">The sequence shown here is derived from an EMBL/GenBank/DDBJ whole genome shotgun (WGS) entry which is preliminary data.</text>
</comment>
<dbReference type="EMBL" id="AUZY01005615">
    <property type="protein sequence ID" value="EQD57940.1"/>
    <property type="molecule type" value="Genomic_DNA"/>
</dbReference>
<dbReference type="SUPFAM" id="SSF51126">
    <property type="entry name" value="Pectin lyase-like"/>
    <property type="match status" value="1"/>
</dbReference>
<feature type="non-terminal residue" evidence="2">
    <location>
        <position position="1"/>
    </location>
</feature>
<dbReference type="AlphaFoldDB" id="T1BVH7"/>
<evidence type="ECO:0000313" key="2">
    <source>
        <dbReference type="EMBL" id="EQD57940.1"/>
    </source>
</evidence>
<sequence>AFDLSNATTLANALTGTGNLAQMGSGTLILTGVNSYSGTTTIDAGTLQVGNGGSAGSLGSGTGTITDNGMLAIDLAGTVTLGNAITGMGGFNQLGAGTTILDGINTYSGGTTVSAGTLEIGDATHGSAAIAGSVTVDSGATLRGHGTIGGNVSNAGTVMPGGSLGSLTVNGNYT</sequence>